<dbReference type="NCBIfam" id="NF002010">
    <property type="entry name" value="PRK00811.1"/>
    <property type="match status" value="1"/>
</dbReference>
<dbReference type="InterPro" id="IPR000812">
    <property type="entry name" value="TFIIB"/>
</dbReference>
<feature type="compositionally biased region" description="Basic and acidic residues" evidence="26">
    <location>
        <begin position="293"/>
        <end position="303"/>
    </location>
</feature>
<dbReference type="InterPro" id="IPR032095">
    <property type="entry name" value="Sacchrp_dh-like_C"/>
</dbReference>
<evidence type="ECO:0000256" key="12">
    <source>
        <dbReference type="ARBA" id="ARBA00023154"/>
    </source>
</evidence>
<feature type="region of interest" description="Disordered" evidence="26">
    <location>
        <begin position="432"/>
        <end position="455"/>
    </location>
</feature>
<feature type="active site" description="Proton acceptor" evidence="23">
    <location>
        <position position="789"/>
    </location>
</feature>
<evidence type="ECO:0000256" key="9">
    <source>
        <dbReference type="ARBA" id="ARBA00022857"/>
    </source>
</evidence>
<evidence type="ECO:0000256" key="19">
    <source>
        <dbReference type="ARBA" id="ARBA00060549"/>
    </source>
</evidence>
<dbReference type="GO" id="GO:0000126">
    <property type="term" value="C:transcription factor TFIIIB complex"/>
    <property type="evidence" value="ECO:0007669"/>
    <property type="project" value="UniProtKB-ARBA"/>
</dbReference>
<evidence type="ECO:0000256" key="6">
    <source>
        <dbReference type="ARBA" id="ARBA00022723"/>
    </source>
</evidence>
<dbReference type="PRINTS" id="PR00685">
    <property type="entry name" value="TIFACTORIIB"/>
</dbReference>
<evidence type="ECO:0000256" key="25">
    <source>
        <dbReference type="RuleBase" id="RU003836"/>
    </source>
</evidence>
<dbReference type="NCBIfam" id="TIGR00417">
    <property type="entry name" value="speE"/>
    <property type="match status" value="1"/>
</dbReference>
<feature type="compositionally biased region" description="Acidic residues" evidence="26">
    <location>
        <begin position="572"/>
        <end position="598"/>
    </location>
</feature>
<dbReference type="GO" id="GO:0004755">
    <property type="term" value="F:saccharopine dehydrogenase (NADP+, L-glutamate-forming) activity"/>
    <property type="evidence" value="ECO:0007669"/>
    <property type="project" value="UniProtKB-EC"/>
</dbReference>
<keyword evidence="9" id="KW-0521">NADP</keyword>
<dbReference type="Gene3D" id="2.20.25.10">
    <property type="match status" value="1"/>
</dbReference>
<gene>
    <name evidence="29" type="primary">LYS9</name>
    <name evidence="29" type="ORF">RSOLAG22IIIB_05499</name>
</gene>
<dbReference type="SUPFAM" id="SSF47954">
    <property type="entry name" value="Cyclin-like"/>
    <property type="match status" value="2"/>
</dbReference>
<evidence type="ECO:0000256" key="18">
    <source>
        <dbReference type="ARBA" id="ARBA00051869"/>
    </source>
</evidence>
<evidence type="ECO:0000256" key="26">
    <source>
        <dbReference type="SAM" id="MobiDB-lite"/>
    </source>
</evidence>
<comment type="pathway">
    <text evidence="19">Amino-acid biosynthesis; L-lysine biosynthesis via AAA pathway; L-lysine from L-alpha-aminoadipate (fungal route): step 2/3.</text>
</comment>
<dbReference type="Pfam" id="PF00382">
    <property type="entry name" value="TFIIB"/>
    <property type="match status" value="2"/>
</dbReference>
<evidence type="ECO:0000256" key="10">
    <source>
        <dbReference type="ARBA" id="ARBA00023002"/>
    </source>
</evidence>
<evidence type="ECO:0000259" key="27">
    <source>
        <dbReference type="PROSITE" id="PS51006"/>
    </source>
</evidence>
<keyword evidence="30" id="KW-1185">Reference proteome</keyword>
<dbReference type="Gene3D" id="2.30.140.10">
    <property type="entry name" value="Spermidine synthase, tetramerisation domain"/>
    <property type="match status" value="1"/>
</dbReference>
<evidence type="ECO:0000256" key="20">
    <source>
        <dbReference type="ARBA" id="ARBA00066976"/>
    </source>
</evidence>
<feature type="domain" description="PABS" evidence="27">
    <location>
        <begin position="634"/>
        <end position="869"/>
    </location>
</feature>
<keyword evidence="12" id="KW-0457">Lysine biosynthesis</keyword>
<dbReference type="HAMAP" id="MF_00198">
    <property type="entry name" value="Spermidine_synth"/>
    <property type="match status" value="1"/>
</dbReference>
<keyword evidence="14" id="KW-0804">Transcription</keyword>
<evidence type="ECO:0000256" key="23">
    <source>
        <dbReference type="PROSITE-ProRule" id="PRU00354"/>
    </source>
</evidence>
<dbReference type="CDD" id="cd20554">
    <property type="entry name" value="CYCLIN_TFIIIB90_rpt2"/>
    <property type="match status" value="1"/>
</dbReference>
<dbReference type="SUPFAM" id="SSF55347">
    <property type="entry name" value="Glyceraldehyde-3-phosphate dehydrogenase-like, C-terminal domain"/>
    <property type="match status" value="1"/>
</dbReference>
<keyword evidence="4" id="KW-0028">Amino-acid biosynthesis</keyword>
<dbReference type="PROSITE" id="PS51006">
    <property type="entry name" value="PABS_2"/>
    <property type="match status" value="1"/>
</dbReference>
<feature type="region of interest" description="Disordered" evidence="26">
    <location>
        <begin position="287"/>
        <end position="341"/>
    </location>
</feature>
<dbReference type="GO" id="GO:0016765">
    <property type="term" value="F:transferase activity, transferring alkyl or aryl (other than methyl) groups"/>
    <property type="evidence" value="ECO:0007669"/>
    <property type="project" value="UniProtKB-ARBA"/>
</dbReference>
<keyword evidence="6" id="KW-0479">Metal-binding</keyword>
<comment type="catalytic activity">
    <reaction evidence="18">
        <text>L-saccharopine + NADP(+) + H2O = (S)-2-amino-6-oxohexanoate + L-glutamate + NADPH + H(+)</text>
        <dbReference type="Rhea" id="RHEA:10020"/>
        <dbReference type="ChEBI" id="CHEBI:15377"/>
        <dbReference type="ChEBI" id="CHEBI:15378"/>
        <dbReference type="ChEBI" id="CHEBI:29985"/>
        <dbReference type="ChEBI" id="CHEBI:57783"/>
        <dbReference type="ChEBI" id="CHEBI:57951"/>
        <dbReference type="ChEBI" id="CHEBI:58321"/>
        <dbReference type="ChEBI" id="CHEBI:58349"/>
        <dbReference type="EC" id="1.5.1.10"/>
    </reaction>
</comment>
<evidence type="ECO:0000256" key="13">
    <source>
        <dbReference type="ARBA" id="ARBA00023159"/>
    </source>
</evidence>
<evidence type="ECO:0000256" key="24">
    <source>
        <dbReference type="PROSITE-ProRule" id="PRU00469"/>
    </source>
</evidence>
<dbReference type="GO" id="GO:0006596">
    <property type="term" value="P:polyamine biosynthetic process"/>
    <property type="evidence" value="ECO:0007669"/>
    <property type="project" value="UniProtKB-UniRule"/>
</dbReference>
<evidence type="ECO:0000256" key="21">
    <source>
        <dbReference type="ARBA" id="ARBA00067598"/>
    </source>
</evidence>
<comment type="similarity">
    <text evidence="3">Belongs to the TFIIB family.</text>
</comment>
<evidence type="ECO:0000256" key="17">
    <source>
        <dbReference type="ARBA" id="ARBA00038048"/>
    </source>
</evidence>
<sequence length="1374" mass="151979">MAKLCPECGGGVIEYNEAAGNGFCNQCGTLVEENRIVAEVTFGESASGAAIAHGSFVALGQTRAHTGGAFGHGSSEPGEQSAAHGRMLIRQQSAALHLGEHIVEKAQRYYNLAISHRFIKGRKSEYVAAVCLYIACRTSGTRHMLIDFSDMLRVNVFVLGAYYLKLVRELKINLPLIDPAHLIARFAALLEFGEETNKVVIDATRLVTRFSRDWMTHGRRPAGICGACLLLAARMNNFRRSIQEIVQVVKIGDETVKKRLEEFKLTPSAALTMHDFRNVMLEEAADPPSFTKGLEKQKQEGKEGKRKNSSAPSSGKRKRAQIDDTQDDETGETSAPAAPAIDMTQGIVALGLDNPPNDKANKPLFYPSDDEEQAAFDEIVNRNKDGGSNGEGLDKDGAEGDKTDDPFDEQITAEVSQYLNDPEGSRLTAALQDTEQQQAARIARAEQSDDLHDLNDEELDAFILTEEEVQKKTRMWVEFNRDYLERIAMKGLDAEEGTENKRQKSRKARKRQKPRDSTTASGDTPAQAARALMQKKKTFSRRINYAAVEKLFEKPNESIKSKSKSKVHEPVGEQDDKDDDNEKYDDDKDEGDGDMDYYDEGVLINRPQKLIDSNFWSKDIHPYKMVLTHPFIVDGWFREINSQWPGQAMTLKVNRILHVEKSKYQDVLVFESETYGNVLVLDGVIQCTERDEFSYQEMIAHIPLASHPNPKKVLVIGGGDGGVVREVLKHDTVEEVVLCDIDEAVIRVSKIYLPHMSNLLANKRVTVYIGDGFAYLQKNTAQFDCIITDSSDPVGPAKALFEKPYFQLLYDALAPGGHISTQGEALWVHLDLINGLFKSVGSIFPVTDYAFTTIPTYPSGQIGFMLGSKEAGRDLRTPVRQLEGCRYWNQDVHRAAFVLPEFARSMLKEGKDLRPHLGPVLEADAKERKILLLGSGYVAGPAAEYILRDPRNQMTIACRTLASAQEMAAKLPRTTGISLDVSSPELDAQVAAHDVVISLVPYTHHARVIEAAIKGKTHVVTTSYVSPPMRALDEQAKAAGIVVMNEIGLDPGIDHLYAVKTIDEVHEKGGKIKKFLSYCGGLPAPEASDNPLGYKFSWSSRGVLLALLNSAKYYENGEAKTVEGKELMGVAKPYYINPAYAFVAYPNRDSTPFREWYNIPEAETIIRGTLRFQGFPAFIKALVDIGFLDDTKKDYVADGSKLTWAELTAKAVGAASTEESAIVDRVKQLAAFPDASEEARILSGLRWIGLFSSELVIPRAGNLLDTLCARLEALMAYEEGERDLVMLQHKFFVEWADGKTDIITSTLETYGERAGYSAMARTVGIPCGIATRLLLDGEPGLNKPGVHAPYTKEICDPIRAKLEAEGIGMVERVL</sequence>
<organism evidence="29 30">
    <name type="scientific">Rhizoctonia solani</name>
    <dbReference type="NCBI Taxonomy" id="456999"/>
    <lineage>
        <taxon>Eukaryota</taxon>
        <taxon>Fungi</taxon>
        <taxon>Dikarya</taxon>
        <taxon>Basidiomycota</taxon>
        <taxon>Agaricomycotina</taxon>
        <taxon>Agaricomycetes</taxon>
        <taxon>Cantharellales</taxon>
        <taxon>Ceratobasidiaceae</taxon>
        <taxon>Rhizoctonia</taxon>
    </lineage>
</organism>
<dbReference type="GO" id="GO:0005737">
    <property type="term" value="C:cytoplasm"/>
    <property type="evidence" value="ECO:0007669"/>
    <property type="project" value="TreeGrafter"/>
</dbReference>
<keyword evidence="7 24" id="KW-0863">Zinc-finger</keyword>
<accession>A0A0K6G6U2</accession>
<dbReference type="Proteomes" id="UP000044841">
    <property type="component" value="Unassembled WGS sequence"/>
</dbReference>
<evidence type="ECO:0000256" key="11">
    <source>
        <dbReference type="ARBA" id="ARBA00023015"/>
    </source>
</evidence>
<dbReference type="FunFam" id="1.10.1870.10:FF:000002">
    <property type="entry name" value="Saccharopine dehydrogenase Lys9"/>
    <property type="match status" value="1"/>
</dbReference>
<dbReference type="Pfam" id="PF16653">
    <property type="entry name" value="Sacchrp_dh_C"/>
    <property type="match status" value="1"/>
</dbReference>
<evidence type="ECO:0000256" key="4">
    <source>
        <dbReference type="ARBA" id="ARBA00022605"/>
    </source>
</evidence>
<dbReference type="InterPro" id="IPR036915">
    <property type="entry name" value="Cyclin-like_sf"/>
</dbReference>
<dbReference type="InterPro" id="IPR029063">
    <property type="entry name" value="SAM-dependent_MTases_sf"/>
</dbReference>
<evidence type="ECO:0000256" key="5">
    <source>
        <dbReference type="ARBA" id="ARBA00022679"/>
    </source>
</evidence>
<dbReference type="SUPFAM" id="SSF51735">
    <property type="entry name" value="NAD(P)-binding Rossmann-fold domains"/>
    <property type="match status" value="1"/>
</dbReference>
<comment type="similarity">
    <text evidence="17">Belongs to the saccharopine dehydrogenase family.</text>
</comment>
<dbReference type="FunFam" id="3.40.50.720:FF:000072">
    <property type="entry name" value="Saccharopine dehydrogenase [NADP(+), L-glutamate-forming]"/>
    <property type="match status" value="1"/>
</dbReference>
<feature type="compositionally biased region" description="Basic and acidic residues" evidence="26">
    <location>
        <begin position="392"/>
        <end position="405"/>
    </location>
</feature>
<dbReference type="FunFam" id="3.30.360.10:FF:000008">
    <property type="entry name" value="Alpha-aminoadipic semialdehyde synthase, mitochondrial"/>
    <property type="match status" value="1"/>
</dbReference>
<dbReference type="Pfam" id="PF01564">
    <property type="entry name" value="Spermine_synth"/>
    <property type="match status" value="1"/>
</dbReference>
<feature type="region of interest" description="Disordered" evidence="26">
    <location>
        <begin position="488"/>
        <end position="535"/>
    </location>
</feature>
<keyword evidence="10" id="KW-0560">Oxidoreductase</keyword>
<dbReference type="CDD" id="cd20553">
    <property type="entry name" value="CYCLIN_TFIIIB90_rpt1"/>
    <property type="match status" value="1"/>
</dbReference>
<evidence type="ECO:0000256" key="15">
    <source>
        <dbReference type="ARBA" id="ARBA00023242"/>
    </source>
</evidence>
<keyword evidence="15" id="KW-0539">Nucleus</keyword>
<dbReference type="PROSITE" id="PS01330">
    <property type="entry name" value="PABS_1"/>
    <property type="match status" value="1"/>
</dbReference>
<dbReference type="Pfam" id="PF08271">
    <property type="entry name" value="Zn_Ribbon_TF"/>
    <property type="match status" value="1"/>
</dbReference>
<keyword evidence="8" id="KW-0862">Zinc</keyword>
<dbReference type="SUPFAM" id="SSF57783">
    <property type="entry name" value="Zinc beta-ribbon"/>
    <property type="match status" value="1"/>
</dbReference>
<evidence type="ECO:0000256" key="8">
    <source>
        <dbReference type="ARBA" id="ARBA00022833"/>
    </source>
</evidence>
<dbReference type="Pfam" id="PF17284">
    <property type="entry name" value="Spermine_synt_N"/>
    <property type="match status" value="1"/>
</dbReference>
<dbReference type="Gene3D" id="1.10.1870.10">
    <property type="entry name" value="Domain 3, Saccharopine reductase"/>
    <property type="match status" value="1"/>
</dbReference>
<dbReference type="Gene3D" id="3.40.50.720">
    <property type="entry name" value="NAD(P)-binding Rossmann-like Domain"/>
    <property type="match status" value="1"/>
</dbReference>
<feature type="region of interest" description="Disordered" evidence="26">
    <location>
        <begin position="380"/>
        <end position="409"/>
    </location>
</feature>
<dbReference type="InterPro" id="IPR051168">
    <property type="entry name" value="AASS"/>
</dbReference>
<dbReference type="InterPro" id="IPR030374">
    <property type="entry name" value="PABS"/>
</dbReference>
<dbReference type="SMART" id="SM00385">
    <property type="entry name" value="CYCLIN"/>
    <property type="match status" value="2"/>
</dbReference>
<dbReference type="FunFam" id="1.10.472.10:FF:000007">
    <property type="entry name" value="Transcription factor IIIB 90 kDa subunit"/>
    <property type="match status" value="1"/>
</dbReference>
<dbReference type="InterPro" id="IPR013150">
    <property type="entry name" value="TFIIB_cyclin"/>
</dbReference>
<evidence type="ECO:0000256" key="2">
    <source>
        <dbReference type="ARBA" id="ARBA00007867"/>
    </source>
</evidence>
<dbReference type="FunFam" id="3.40.50.150:FF:000013">
    <property type="entry name" value="Spermidine synthase"/>
    <property type="match status" value="1"/>
</dbReference>
<dbReference type="GO" id="GO:0006384">
    <property type="term" value="P:transcription initiation at RNA polymerase III promoter"/>
    <property type="evidence" value="ECO:0007669"/>
    <property type="project" value="UniProtKB-ARBA"/>
</dbReference>
<keyword evidence="23" id="KW-0620">Polyamine biosynthesis</keyword>
<dbReference type="InterPro" id="IPR013763">
    <property type="entry name" value="Cyclin-like_dom"/>
</dbReference>
<dbReference type="GO" id="GO:0015940">
    <property type="term" value="P:pantothenate biosynthetic process"/>
    <property type="evidence" value="ECO:0007669"/>
    <property type="project" value="UniProtKB-ARBA"/>
</dbReference>
<evidence type="ECO:0000256" key="14">
    <source>
        <dbReference type="ARBA" id="ARBA00023163"/>
    </source>
</evidence>
<feature type="compositionally biased region" description="Basic and acidic residues" evidence="26">
    <location>
        <begin position="556"/>
        <end position="571"/>
    </location>
</feature>
<dbReference type="FunFam" id="2.30.140.10:FF:000001">
    <property type="entry name" value="SPE3p Spermidine synthase"/>
    <property type="match status" value="1"/>
</dbReference>
<evidence type="ECO:0000256" key="22">
    <source>
        <dbReference type="ARBA" id="ARBA00083134"/>
    </source>
</evidence>
<feature type="domain" description="TFIIB-type" evidence="28">
    <location>
        <begin position="1"/>
        <end position="32"/>
    </location>
</feature>
<dbReference type="SUPFAM" id="SSF53335">
    <property type="entry name" value="S-adenosyl-L-methionine-dependent methyltransferases"/>
    <property type="match status" value="1"/>
</dbReference>
<dbReference type="Gene3D" id="1.10.472.10">
    <property type="entry name" value="Cyclin-like"/>
    <property type="match status" value="2"/>
</dbReference>
<dbReference type="EC" id="1.5.1.10" evidence="20"/>
<dbReference type="InterPro" id="IPR037163">
    <property type="entry name" value="Spermidine_synt_N_sf"/>
</dbReference>
<evidence type="ECO:0000256" key="3">
    <source>
        <dbReference type="ARBA" id="ARBA00010857"/>
    </source>
</evidence>
<dbReference type="InterPro" id="IPR030373">
    <property type="entry name" value="PABS_CS"/>
</dbReference>
<dbReference type="Pfam" id="PF03435">
    <property type="entry name" value="Sacchrp_dh_NADP"/>
    <property type="match status" value="1"/>
</dbReference>
<dbReference type="CDD" id="cd02440">
    <property type="entry name" value="AdoMet_MTases"/>
    <property type="match status" value="1"/>
</dbReference>
<evidence type="ECO:0000259" key="28">
    <source>
        <dbReference type="PROSITE" id="PS51134"/>
    </source>
</evidence>
<evidence type="ECO:0000256" key="16">
    <source>
        <dbReference type="ARBA" id="ARBA00031009"/>
    </source>
</evidence>
<keyword evidence="13" id="KW-0010">Activator</keyword>
<dbReference type="GO" id="GO:0008270">
    <property type="term" value="F:zinc ion binding"/>
    <property type="evidence" value="ECO:0007669"/>
    <property type="project" value="UniProtKB-KW"/>
</dbReference>
<dbReference type="GO" id="GO:0070897">
    <property type="term" value="P:transcription preinitiation complex assembly"/>
    <property type="evidence" value="ECO:0007669"/>
    <property type="project" value="InterPro"/>
</dbReference>
<feature type="compositionally biased region" description="Basic residues" evidence="26">
    <location>
        <begin position="503"/>
        <end position="513"/>
    </location>
</feature>
<dbReference type="Gene3D" id="3.30.360.10">
    <property type="entry name" value="Dihydrodipicolinate Reductase, domain 2"/>
    <property type="match status" value="1"/>
</dbReference>
<reference evidence="29 30" key="1">
    <citation type="submission" date="2015-07" db="EMBL/GenBank/DDBJ databases">
        <authorList>
            <person name="Noorani M."/>
        </authorList>
    </citation>
    <scope>NUCLEOTIDE SEQUENCE [LARGE SCALE GENOMIC DNA]</scope>
    <source>
        <strain evidence="29">BBA 69670</strain>
    </source>
</reference>
<dbReference type="EMBL" id="CYGV01001434">
    <property type="protein sequence ID" value="CUA74337.1"/>
    <property type="molecule type" value="Genomic_DNA"/>
</dbReference>
<dbReference type="PROSITE" id="PS51134">
    <property type="entry name" value="ZF_TFIIB"/>
    <property type="match status" value="1"/>
</dbReference>
<dbReference type="InterPro" id="IPR035246">
    <property type="entry name" value="Spermidine_synt_N"/>
</dbReference>
<dbReference type="Pfam" id="PF07741">
    <property type="entry name" value="BRF1"/>
    <property type="match status" value="1"/>
</dbReference>
<dbReference type="InterPro" id="IPR036291">
    <property type="entry name" value="NAD(P)-bd_dom_sf"/>
</dbReference>
<protein>
    <recommendedName>
        <fullName evidence="21">Saccharopine dehydrogenase [NADP(+), L-glutamate-forming]</fullName>
        <ecNumber evidence="20">1.5.1.10</ecNumber>
    </recommendedName>
    <alternativeName>
        <fullName evidence="16">B-related factor 1</fullName>
    </alternativeName>
    <alternativeName>
        <fullName evidence="22">Saccharopine reductase</fullName>
    </alternativeName>
</protein>
<dbReference type="FunFam" id="1.10.472.10:FF:000002">
    <property type="entry name" value="Transcription factor IIIB 90 kDa subunit"/>
    <property type="match status" value="1"/>
</dbReference>
<keyword evidence="11" id="KW-0805">Transcription regulation</keyword>
<dbReference type="GO" id="GO:0019878">
    <property type="term" value="P:lysine biosynthetic process via aminoadipic acid"/>
    <property type="evidence" value="ECO:0007669"/>
    <property type="project" value="TreeGrafter"/>
</dbReference>
<evidence type="ECO:0000313" key="30">
    <source>
        <dbReference type="Proteomes" id="UP000044841"/>
    </source>
</evidence>
<dbReference type="Gene3D" id="1.20.5.650">
    <property type="entry name" value="Single helix bin"/>
    <property type="match status" value="1"/>
</dbReference>
<dbReference type="Gene3D" id="3.40.50.150">
    <property type="entry name" value="Vaccinia Virus protein VP39"/>
    <property type="match status" value="1"/>
</dbReference>
<dbReference type="PANTHER" id="PTHR11133">
    <property type="entry name" value="SACCHAROPINE DEHYDROGENASE"/>
    <property type="match status" value="1"/>
</dbReference>
<keyword evidence="5 23" id="KW-0808">Transferase</keyword>
<feature type="compositionally biased region" description="Basic and acidic residues" evidence="26">
    <location>
        <begin position="443"/>
        <end position="454"/>
    </location>
</feature>
<name>A0A0K6G6U2_9AGAM</name>
<dbReference type="PANTHER" id="PTHR11133:SF22">
    <property type="entry name" value="ALPHA-AMINOADIPIC SEMIALDEHYDE SYNTHASE, MITOCHONDRIAL"/>
    <property type="match status" value="1"/>
</dbReference>
<evidence type="ECO:0000256" key="1">
    <source>
        <dbReference type="ARBA" id="ARBA00004123"/>
    </source>
</evidence>
<evidence type="ECO:0000313" key="29">
    <source>
        <dbReference type="EMBL" id="CUA74337.1"/>
    </source>
</evidence>
<dbReference type="InterPro" id="IPR013137">
    <property type="entry name" value="Znf_TFIIB"/>
</dbReference>
<dbReference type="GO" id="GO:0005634">
    <property type="term" value="C:nucleus"/>
    <property type="evidence" value="ECO:0007669"/>
    <property type="project" value="UniProtKB-SubCell"/>
</dbReference>
<dbReference type="InterPro" id="IPR011665">
    <property type="entry name" value="BRF1_TBP-bd_dom"/>
</dbReference>
<comment type="similarity">
    <text evidence="2 25">Belongs to the spermidine/spermine synthase family.</text>
</comment>
<comment type="subcellular location">
    <subcellularLocation>
        <location evidence="1">Nucleus</location>
    </subcellularLocation>
</comment>
<dbReference type="InterPro" id="IPR001045">
    <property type="entry name" value="Spermi_synthase"/>
</dbReference>
<dbReference type="InterPro" id="IPR005097">
    <property type="entry name" value="Sacchrp_dh_NADP-bd"/>
</dbReference>
<evidence type="ECO:0000256" key="7">
    <source>
        <dbReference type="ARBA" id="ARBA00022771"/>
    </source>
</evidence>
<proteinExistence type="inferred from homology"/>
<feature type="region of interest" description="Disordered" evidence="26">
    <location>
        <begin position="556"/>
        <end position="598"/>
    </location>
</feature>
<dbReference type="GO" id="GO:0017025">
    <property type="term" value="F:TBP-class protein binding"/>
    <property type="evidence" value="ECO:0007669"/>
    <property type="project" value="InterPro"/>
</dbReference>